<name>A0A8X8I6Z0_CALTT</name>
<keyword evidence="1" id="KW-0378">Hydrolase</keyword>
<dbReference type="InterPro" id="IPR020084">
    <property type="entry name" value="NUDIX_hydrolase_CS"/>
</dbReference>
<dbReference type="GO" id="GO:0016787">
    <property type="term" value="F:hydrolase activity"/>
    <property type="evidence" value="ECO:0007669"/>
    <property type="project" value="UniProtKB-KW"/>
</dbReference>
<dbReference type="SUPFAM" id="SSF55811">
    <property type="entry name" value="Nudix"/>
    <property type="match status" value="1"/>
</dbReference>
<evidence type="ECO:0000256" key="1">
    <source>
        <dbReference type="ARBA" id="ARBA00022801"/>
    </source>
</evidence>
<accession>A0A8X8I6Z0</accession>
<dbReference type="Proteomes" id="UP000825179">
    <property type="component" value="Chromosome"/>
</dbReference>
<evidence type="ECO:0000313" key="3">
    <source>
        <dbReference type="EMBL" id="QZT32614.1"/>
    </source>
</evidence>
<dbReference type="PROSITE" id="PS00893">
    <property type="entry name" value="NUDIX_BOX"/>
    <property type="match status" value="1"/>
</dbReference>
<dbReference type="Pfam" id="PF00293">
    <property type="entry name" value="NUDIX"/>
    <property type="match status" value="1"/>
</dbReference>
<protein>
    <submittedName>
        <fullName evidence="3">NUDIX domain-containing protein</fullName>
    </submittedName>
</protein>
<gene>
    <name evidence="3" type="ORF">HUR95_09405</name>
</gene>
<feature type="domain" description="Nudix hydrolase" evidence="2">
    <location>
        <begin position="30"/>
        <end position="155"/>
    </location>
</feature>
<organism evidence="3 4">
    <name type="scientific">Caldalkalibacillus thermarum (strain TA2.A1)</name>
    <dbReference type="NCBI Taxonomy" id="986075"/>
    <lineage>
        <taxon>Bacteria</taxon>
        <taxon>Bacillati</taxon>
        <taxon>Bacillota</taxon>
        <taxon>Bacilli</taxon>
        <taxon>Bacillales</taxon>
        <taxon>Bacillaceae</taxon>
        <taxon>Caldalkalibacillus</taxon>
    </lineage>
</organism>
<dbReference type="EMBL" id="CP082237">
    <property type="protein sequence ID" value="QZT32614.1"/>
    <property type="molecule type" value="Genomic_DNA"/>
</dbReference>
<dbReference type="KEGG" id="cthu:HUR95_09405"/>
<dbReference type="InterPro" id="IPR015797">
    <property type="entry name" value="NUDIX_hydrolase-like_dom_sf"/>
</dbReference>
<sequence length="168" mass="19141">MRMVLWGEEDCVSFRGAYHHRVELKLFPKEFHEAGHVVALALYQNQLVFTRHKRRGIEWPGGKVEKGESPLEAMVRELKEETGGVARSVWLVGQYTVFPAGETPFVKNIYVAVISHLVQHYVTGEDTYGPVLCDPNIHPSEEQGYSPLVCDGVFDRVRQTVLKIRSVY</sequence>
<dbReference type="InterPro" id="IPR000086">
    <property type="entry name" value="NUDIX_hydrolase_dom"/>
</dbReference>
<evidence type="ECO:0000259" key="2">
    <source>
        <dbReference type="PROSITE" id="PS51462"/>
    </source>
</evidence>
<dbReference type="RefSeq" id="WP_222822489.1">
    <property type="nucleotide sequence ID" value="NZ_CP082237.1"/>
</dbReference>
<dbReference type="Gene3D" id="3.90.79.10">
    <property type="entry name" value="Nucleoside Triphosphate Pyrophosphohydrolase"/>
    <property type="match status" value="1"/>
</dbReference>
<reference evidence="3 4" key="1">
    <citation type="journal article" date="2020" name="Extremophiles">
        <title>Genomic analysis of Caldalkalibacillus thermarum TA2.A1 reveals aerobic alkaliphilic metabolism and evolutionary hallmarks linking alkaliphilic bacteria and plant life.</title>
        <authorList>
            <person name="de Jong S.I."/>
            <person name="van den Broek M.A."/>
            <person name="Merkel A.Y."/>
            <person name="de la Torre Cortes P."/>
            <person name="Kalamorz F."/>
            <person name="Cook G.M."/>
            <person name="van Loosdrecht M.C.M."/>
            <person name="McMillan D.G.G."/>
        </authorList>
    </citation>
    <scope>NUCLEOTIDE SEQUENCE [LARGE SCALE GENOMIC DNA]</scope>
    <source>
        <strain evidence="3 4">TA2.A1</strain>
    </source>
</reference>
<dbReference type="AlphaFoldDB" id="A0A8X8I6Z0"/>
<proteinExistence type="predicted"/>
<keyword evidence="4" id="KW-1185">Reference proteome</keyword>
<evidence type="ECO:0000313" key="4">
    <source>
        <dbReference type="Proteomes" id="UP000825179"/>
    </source>
</evidence>
<dbReference type="PROSITE" id="PS51462">
    <property type="entry name" value="NUDIX"/>
    <property type="match status" value="1"/>
</dbReference>